<dbReference type="PROSITE" id="PS51677">
    <property type="entry name" value="NODB"/>
    <property type="match status" value="1"/>
</dbReference>
<dbReference type="Gene3D" id="3.20.20.370">
    <property type="entry name" value="Glycoside hydrolase/deacetylase"/>
    <property type="match status" value="1"/>
</dbReference>
<dbReference type="AlphaFoldDB" id="A0A926VLX9"/>
<dbReference type="GO" id="GO:0016810">
    <property type="term" value="F:hydrolase activity, acting on carbon-nitrogen (but not peptide) bonds"/>
    <property type="evidence" value="ECO:0007669"/>
    <property type="project" value="InterPro"/>
</dbReference>
<dbReference type="InterPro" id="IPR011330">
    <property type="entry name" value="Glyco_hydro/deAcase_b/a-brl"/>
</dbReference>
<accession>A0A926VLX9</accession>
<comment type="caution">
    <text evidence="2">The sequence shown here is derived from an EMBL/GenBank/DDBJ whole genome shotgun (WGS) entry which is preliminary data.</text>
</comment>
<evidence type="ECO:0000313" key="3">
    <source>
        <dbReference type="Proteomes" id="UP000641646"/>
    </source>
</evidence>
<protein>
    <submittedName>
        <fullName evidence="2">Polysaccharide deacetylase family protein</fullName>
    </submittedName>
</protein>
<name>A0A926VLX9_9CYAN</name>
<dbReference type="CDD" id="cd10917">
    <property type="entry name" value="CE4_NodB_like_6s_7s"/>
    <property type="match status" value="1"/>
</dbReference>
<dbReference type="InterPro" id="IPR050248">
    <property type="entry name" value="Polysacc_deacetylase_ArnD"/>
</dbReference>
<dbReference type="SUPFAM" id="SSF88713">
    <property type="entry name" value="Glycoside hydrolase/deacetylase"/>
    <property type="match status" value="1"/>
</dbReference>
<reference evidence="2" key="1">
    <citation type="journal article" date="2015" name="ISME J.">
        <title>Draft Genome Sequence of Streptomyces incarnatus NRRL8089, which Produces the Nucleoside Antibiotic Sinefungin.</title>
        <authorList>
            <person name="Oshima K."/>
            <person name="Hattori M."/>
            <person name="Shimizu H."/>
            <person name="Fukuda K."/>
            <person name="Nemoto M."/>
            <person name="Inagaki K."/>
            <person name="Tamura T."/>
        </authorList>
    </citation>
    <scope>NUCLEOTIDE SEQUENCE</scope>
    <source>
        <strain evidence="2">FACHB-1375</strain>
    </source>
</reference>
<gene>
    <name evidence="2" type="ORF">H6G03_35545</name>
</gene>
<sequence>MFKKVLVFVTLVAAVCSFAIGLNLSVKEGSRETVVISAVAPGRLPITQQQNLDSEVVRQQKVIQNLQFPIVQPHVQVGAESLPSYNEGKYPADEEGKIFTVPTQFQGKMLEKMPILGEKKLIALTFDDGPWPKTTLQVLEILKKNNIKATFFWVGRCVKYFPQIAQQVVNEGHAIANHTWSHSYRKMNPSQAAKEIEDTAELIYKTTGVKTFLFRPPGGLLNNGPADYAKEKNYAIVKWSNDPMDYRPLPAYQLVKNVLRKAKSGDIVLLHDGGGNHSATVKALPEIIDKLKQQGFEFVTIPDLLEMKAQEMNEGESQLKLLPVPNSLPD</sequence>
<dbReference type="InterPro" id="IPR002509">
    <property type="entry name" value="NODB_dom"/>
</dbReference>
<organism evidence="2 3">
    <name type="scientific">Aerosakkonema funiforme FACHB-1375</name>
    <dbReference type="NCBI Taxonomy" id="2949571"/>
    <lineage>
        <taxon>Bacteria</taxon>
        <taxon>Bacillati</taxon>
        <taxon>Cyanobacteriota</taxon>
        <taxon>Cyanophyceae</taxon>
        <taxon>Oscillatoriophycideae</taxon>
        <taxon>Aerosakkonematales</taxon>
        <taxon>Aerosakkonemataceae</taxon>
        <taxon>Aerosakkonema</taxon>
    </lineage>
</organism>
<proteinExistence type="predicted"/>
<dbReference type="GO" id="GO:0005975">
    <property type="term" value="P:carbohydrate metabolic process"/>
    <property type="evidence" value="ECO:0007669"/>
    <property type="project" value="InterPro"/>
</dbReference>
<dbReference type="EMBL" id="JACJPW010000189">
    <property type="protein sequence ID" value="MBD2186311.1"/>
    <property type="molecule type" value="Genomic_DNA"/>
</dbReference>
<dbReference type="RefSeq" id="WP_190475508.1">
    <property type="nucleotide sequence ID" value="NZ_JACJPW010000189.1"/>
</dbReference>
<dbReference type="Pfam" id="PF01522">
    <property type="entry name" value="Polysacc_deac_1"/>
    <property type="match status" value="1"/>
</dbReference>
<evidence type="ECO:0000259" key="1">
    <source>
        <dbReference type="PROSITE" id="PS51677"/>
    </source>
</evidence>
<dbReference type="PANTHER" id="PTHR10587">
    <property type="entry name" value="GLYCOSYL TRANSFERASE-RELATED"/>
    <property type="match status" value="1"/>
</dbReference>
<reference evidence="2" key="2">
    <citation type="submission" date="2020-08" db="EMBL/GenBank/DDBJ databases">
        <authorList>
            <person name="Chen M."/>
            <person name="Teng W."/>
            <person name="Zhao L."/>
            <person name="Hu C."/>
            <person name="Zhou Y."/>
            <person name="Han B."/>
            <person name="Song L."/>
            <person name="Shu W."/>
        </authorList>
    </citation>
    <scope>NUCLEOTIDE SEQUENCE</scope>
    <source>
        <strain evidence="2">FACHB-1375</strain>
    </source>
</reference>
<feature type="domain" description="NodB homology" evidence="1">
    <location>
        <begin position="120"/>
        <end position="299"/>
    </location>
</feature>
<evidence type="ECO:0000313" key="2">
    <source>
        <dbReference type="EMBL" id="MBD2186311.1"/>
    </source>
</evidence>
<dbReference type="Proteomes" id="UP000641646">
    <property type="component" value="Unassembled WGS sequence"/>
</dbReference>
<keyword evidence="3" id="KW-1185">Reference proteome</keyword>